<keyword evidence="4" id="KW-1185">Reference proteome</keyword>
<accession>A0ABT4CXV7</accession>
<dbReference type="InterPro" id="IPR013559">
    <property type="entry name" value="YheO"/>
</dbReference>
<dbReference type="Pfam" id="PF08348">
    <property type="entry name" value="PAS_6"/>
    <property type="match status" value="1"/>
</dbReference>
<dbReference type="Pfam" id="PF13309">
    <property type="entry name" value="HTH_22"/>
    <property type="match status" value="1"/>
</dbReference>
<feature type="domain" description="YheO-like" evidence="1">
    <location>
        <begin position="11"/>
        <end position="125"/>
    </location>
</feature>
<evidence type="ECO:0000259" key="1">
    <source>
        <dbReference type="Pfam" id="PF08348"/>
    </source>
</evidence>
<dbReference type="InterPro" id="IPR039446">
    <property type="entry name" value="DauR-like"/>
</dbReference>
<evidence type="ECO:0000313" key="3">
    <source>
        <dbReference type="EMBL" id="MCY6372719.1"/>
    </source>
</evidence>
<comment type="caution">
    <text evidence="3">The sequence shown here is derived from an EMBL/GenBank/DDBJ whole genome shotgun (WGS) entry which is preliminary data.</text>
</comment>
<proteinExistence type="predicted"/>
<dbReference type="RefSeq" id="WP_268051775.1">
    <property type="nucleotide sequence ID" value="NZ_JAPQES010000010.1"/>
</dbReference>
<sequence>MKTTMSDDQLLQSYMPLVHFLGEALGSTCEIALHDVRNPDNSLIAITNNDGISRRSIGSPLTDFGLKIMKEKNYKNKEFITKYPSKTTDGKILRSSSFFIKNNDNEVIGLLCINVNISDFIHAANFLNKFLSEISGGPERNLAEEKNPLPNNLSGSMDELLISIIENTMAEINVPPERMSPEEKMSIVHKLDEKGVFLLKGAVGEVAEYLKTSENTIYRYINKKD</sequence>
<dbReference type="EMBL" id="JAPQES010000010">
    <property type="protein sequence ID" value="MCY6372719.1"/>
    <property type="molecule type" value="Genomic_DNA"/>
</dbReference>
<name>A0ABT4CXV7_9CLOT</name>
<reference evidence="3" key="1">
    <citation type="submission" date="2022-12" db="EMBL/GenBank/DDBJ databases">
        <authorList>
            <person name="Wang J."/>
        </authorList>
    </citation>
    <scope>NUCLEOTIDE SEQUENCE</scope>
    <source>
        <strain evidence="3">HY-42-06</strain>
    </source>
</reference>
<dbReference type="PANTHER" id="PTHR35568:SF1">
    <property type="entry name" value="TRANSCRIPTIONAL REGULATOR DAUR"/>
    <property type="match status" value="1"/>
</dbReference>
<protein>
    <submittedName>
        <fullName evidence="3">PAS domain-containing protein</fullName>
    </submittedName>
</protein>
<evidence type="ECO:0000313" key="4">
    <source>
        <dbReference type="Proteomes" id="UP001079657"/>
    </source>
</evidence>
<evidence type="ECO:0000259" key="2">
    <source>
        <dbReference type="Pfam" id="PF13309"/>
    </source>
</evidence>
<gene>
    <name evidence="3" type="ORF">OXH55_19190</name>
</gene>
<dbReference type="Proteomes" id="UP001079657">
    <property type="component" value="Unassembled WGS sequence"/>
</dbReference>
<feature type="domain" description="Transcriptional regulator DauR-like HTH" evidence="2">
    <location>
        <begin position="163"/>
        <end position="222"/>
    </location>
</feature>
<dbReference type="InterPro" id="IPR039445">
    <property type="entry name" value="DauR-like_HTH"/>
</dbReference>
<organism evidence="3 4">
    <name type="scientific">Clostridium ganghwense</name>
    <dbReference type="NCBI Taxonomy" id="312089"/>
    <lineage>
        <taxon>Bacteria</taxon>
        <taxon>Bacillati</taxon>
        <taxon>Bacillota</taxon>
        <taxon>Clostridia</taxon>
        <taxon>Eubacteriales</taxon>
        <taxon>Clostridiaceae</taxon>
        <taxon>Clostridium</taxon>
    </lineage>
</organism>
<dbReference type="PANTHER" id="PTHR35568">
    <property type="entry name" value="TRANSCRIPTIONAL REGULATOR DAUR"/>
    <property type="match status" value="1"/>
</dbReference>